<dbReference type="NCBIfam" id="NF003916">
    <property type="entry name" value="PRK05442.1"/>
    <property type="match status" value="1"/>
</dbReference>
<evidence type="ECO:0000256" key="5">
    <source>
        <dbReference type="ARBA" id="ARBA00023027"/>
    </source>
</evidence>
<dbReference type="GO" id="GO:0006108">
    <property type="term" value="P:malate metabolic process"/>
    <property type="evidence" value="ECO:0007669"/>
    <property type="project" value="InterPro"/>
</dbReference>
<dbReference type="InterPro" id="IPR036291">
    <property type="entry name" value="NAD(P)-bd_dom_sf"/>
</dbReference>
<dbReference type="PANTHER" id="PTHR23382">
    <property type="entry name" value="MALATE DEHYDROGENASE"/>
    <property type="match status" value="1"/>
</dbReference>
<feature type="non-terminal residue" evidence="11">
    <location>
        <position position="484"/>
    </location>
</feature>
<feature type="non-terminal residue" evidence="11">
    <location>
        <position position="1"/>
    </location>
</feature>
<evidence type="ECO:0000259" key="10">
    <source>
        <dbReference type="Pfam" id="PF02866"/>
    </source>
</evidence>
<sequence>MRPLWISGEYGTLMVNYMVTRFSSLDTCVACMPTHTNHPHLFNACFISSSSSSEKDQGSYGISARSLWKYRRQNDKLTEILRHCDHHGCSFARAEPLKVLVTGAAGQIAYSLLYSIAKGDVFGKDQALVLVLLDITPMLSVLEGVVMELQDCALPLLREVIPTDKEEVAFKDIDVAVLVGSMPRKEGMERKDLLKANVKIFKSQGAALDKYAKKTVKVLVVGNPANTNCLIACKSAPSIPKENFSCLTRLDHNRARSQVAIRVGVPSDDVKNVIIWGNHSSTQYPDVCHAKVKVQGKELGAYEAVKDDAWLKAEFITTVQQRGAAVIKARKLSSAMSAAKAICDHMRDIWFGTPEGEFISMGVISDGNSYDVPEGLIYSFPAVIKNKEWKIVEGLPINDFSREKLDATAKELVEERDTALEFIGSVVYLPMKKSSVIKEDWNLRVEGSFHHIDQPSTDSAAEWPVVRSQLVGRGPQDSDYARHV</sequence>
<evidence type="ECO:0000256" key="1">
    <source>
        <dbReference type="ARBA" id="ARBA00009613"/>
    </source>
</evidence>
<evidence type="ECO:0000256" key="6">
    <source>
        <dbReference type="ARBA" id="ARBA00030284"/>
    </source>
</evidence>
<dbReference type="EC" id="1.1.1.37" evidence="2"/>
<comment type="caution">
    <text evidence="11">The sequence shown here is derived from an EMBL/GenBank/DDBJ whole genome shotgun (WGS) entry which is preliminary data.</text>
</comment>
<dbReference type="Pfam" id="PF00056">
    <property type="entry name" value="Ldh_1_N"/>
    <property type="match status" value="1"/>
</dbReference>
<dbReference type="InterPro" id="IPR010945">
    <property type="entry name" value="Malate_DH_type2"/>
</dbReference>
<dbReference type="Pfam" id="PF02866">
    <property type="entry name" value="Ldh_1_C"/>
    <property type="match status" value="1"/>
</dbReference>
<dbReference type="InterPro" id="IPR015955">
    <property type="entry name" value="Lactate_DH/Glyco_Ohase_4_C"/>
</dbReference>
<proteinExistence type="inferred from homology"/>
<dbReference type="InterPro" id="IPR022383">
    <property type="entry name" value="Lactate/malate_DH_C"/>
</dbReference>
<feature type="domain" description="Lactate/malate dehydrogenase N-terminal" evidence="9">
    <location>
        <begin position="98"/>
        <end position="244"/>
    </location>
</feature>
<dbReference type="SUPFAM" id="SSF51735">
    <property type="entry name" value="NAD(P)-binding Rossmann-fold domains"/>
    <property type="match status" value="1"/>
</dbReference>
<comment type="catalytic activity">
    <reaction evidence="8">
        <text>(S)-2-hydroxyglutarate + NAD(+) = 2-oxoglutarate + NADH + H(+)</text>
        <dbReference type="Rhea" id="RHEA:57172"/>
        <dbReference type="ChEBI" id="CHEBI:15378"/>
        <dbReference type="ChEBI" id="CHEBI:16782"/>
        <dbReference type="ChEBI" id="CHEBI:16810"/>
        <dbReference type="ChEBI" id="CHEBI:57540"/>
        <dbReference type="ChEBI" id="CHEBI:57945"/>
    </reaction>
    <physiologicalReaction direction="right-to-left" evidence="8">
        <dbReference type="Rhea" id="RHEA:57174"/>
    </physiologicalReaction>
</comment>
<accession>A0A8X7XGX9</accession>
<evidence type="ECO:0000259" key="9">
    <source>
        <dbReference type="Pfam" id="PF00056"/>
    </source>
</evidence>
<keyword evidence="12" id="KW-1185">Reference proteome</keyword>
<dbReference type="Gene3D" id="3.90.110.10">
    <property type="entry name" value="Lactate dehydrogenase/glycoside hydrolase, family 4, C-terminal"/>
    <property type="match status" value="1"/>
</dbReference>
<dbReference type="FunFam" id="3.90.110.10:FF:000002">
    <property type="entry name" value="Malate dehydrogenase"/>
    <property type="match status" value="1"/>
</dbReference>
<dbReference type="NCBIfam" id="TIGR01759">
    <property type="entry name" value="MalateDH-SF1"/>
    <property type="match status" value="1"/>
</dbReference>
<dbReference type="InterPro" id="IPR011274">
    <property type="entry name" value="Malate_DH_NAD-dep_euk"/>
</dbReference>
<gene>
    <name evidence="11" type="primary">Mdh1</name>
    <name evidence="11" type="ORF">GTO96_0010409</name>
</gene>
<evidence type="ECO:0000256" key="8">
    <source>
        <dbReference type="ARBA" id="ARBA00048549"/>
    </source>
</evidence>
<evidence type="ECO:0000256" key="7">
    <source>
        <dbReference type="ARBA" id="ARBA00045153"/>
    </source>
</evidence>
<protein>
    <recommendedName>
        <fullName evidence="3">Malate dehydrogenase, cytoplasmic</fullName>
        <ecNumber evidence="2">1.1.1.37</ecNumber>
    </recommendedName>
    <alternativeName>
        <fullName evidence="6">Cytosolic malate dehydrogenase</fullName>
    </alternativeName>
</protein>
<dbReference type="FunFam" id="3.40.50.720:FF:000010">
    <property type="entry name" value="Malate dehydrogenase"/>
    <property type="match status" value="1"/>
</dbReference>
<keyword evidence="4" id="KW-0560">Oxidoreductase</keyword>
<evidence type="ECO:0000313" key="12">
    <source>
        <dbReference type="Proteomes" id="UP000886611"/>
    </source>
</evidence>
<name>A0A8X7XGX9_POLSE</name>
<dbReference type="PROSITE" id="PS00068">
    <property type="entry name" value="MDH"/>
    <property type="match status" value="1"/>
</dbReference>
<comment type="function">
    <text evidence="7">Catalyzes the reduction of aromatic alpha-keto acids in the presence of NADH. Plays essential roles in the malate-aspartate shuttle and the tricarboxylic acid cycle, important in mitochondrial NADH supply for oxidative phosphorylation. Catalyzes the reduction of 2-oxoglutarate to 2-hydroxyglutarate, leading to elevated reactive oxygen species (ROS).</text>
</comment>
<dbReference type="InterPro" id="IPR001252">
    <property type="entry name" value="Malate_DH_AS"/>
</dbReference>
<evidence type="ECO:0000256" key="4">
    <source>
        <dbReference type="ARBA" id="ARBA00023002"/>
    </source>
</evidence>
<feature type="domain" description="Lactate/malate dehydrogenase C-terminal" evidence="10">
    <location>
        <begin position="248"/>
        <end position="422"/>
    </location>
</feature>
<reference evidence="11 12" key="1">
    <citation type="journal article" date="2021" name="Cell">
        <title>Tracing the genetic footprints of vertebrate landing in non-teleost ray-finned fishes.</title>
        <authorList>
            <person name="Bi X."/>
            <person name="Wang K."/>
            <person name="Yang L."/>
            <person name="Pan H."/>
            <person name="Jiang H."/>
            <person name="Wei Q."/>
            <person name="Fang M."/>
            <person name="Yu H."/>
            <person name="Zhu C."/>
            <person name="Cai Y."/>
            <person name="He Y."/>
            <person name="Gan X."/>
            <person name="Zeng H."/>
            <person name="Yu D."/>
            <person name="Zhu Y."/>
            <person name="Jiang H."/>
            <person name="Qiu Q."/>
            <person name="Yang H."/>
            <person name="Zhang Y.E."/>
            <person name="Wang W."/>
            <person name="Zhu M."/>
            <person name="He S."/>
            <person name="Zhang G."/>
        </authorList>
    </citation>
    <scope>NUCLEOTIDE SEQUENCE [LARGE SCALE GENOMIC DNA]</scope>
    <source>
        <strain evidence="11">Bchr_013</strain>
    </source>
</reference>
<organism evidence="11 12">
    <name type="scientific">Polypterus senegalus</name>
    <name type="common">Senegal bichir</name>
    <dbReference type="NCBI Taxonomy" id="55291"/>
    <lineage>
        <taxon>Eukaryota</taxon>
        <taxon>Metazoa</taxon>
        <taxon>Chordata</taxon>
        <taxon>Craniata</taxon>
        <taxon>Vertebrata</taxon>
        <taxon>Euteleostomi</taxon>
        <taxon>Actinopterygii</taxon>
        <taxon>Polypteriformes</taxon>
        <taxon>Polypteridae</taxon>
        <taxon>Polypterus</taxon>
    </lineage>
</organism>
<dbReference type="HAMAP" id="MF_01517">
    <property type="entry name" value="Malate_dehydrog_2"/>
    <property type="match status" value="1"/>
</dbReference>
<dbReference type="AlphaFoldDB" id="A0A8X7XGX9"/>
<dbReference type="InterPro" id="IPR001236">
    <property type="entry name" value="Lactate/malate_DH_N"/>
</dbReference>
<dbReference type="EMBL" id="JAATIS010000859">
    <property type="protein sequence ID" value="KAG2467154.1"/>
    <property type="molecule type" value="Genomic_DNA"/>
</dbReference>
<dbReference type="Proteomes" id="UP000886611">
    <property type="component" value="Unassembled WGS sequence"/>
</dbReference>
<dbReference type="SUPFAM" id="SSF56327">
    <property type="entry name" value="LDH C-terminal domain-like"/>
    <property type="match status" value="1"/>
</dbReference>
<evidence type="ECO:0000313" key="11">
    <source>
        <dbReference type="EMBL" id="KAG2467154.1"/>
    </source>
</evidence>
<dbReference type="CDD" id="cd01336">
    <property type="entry name" value="MDH_cytoplasmic_cytosolic"/>
    <property type="match status" value="1"/>
</dbReference>
<comment type="similarity">
    <text evidence="1">Belongs to the LDH/MDH superfamily. MDH type 2 family.</text>
</comment>
<keyword evidence="5" id="KW-0520">NAD</keyword>
<dbReference type="NCBIfam" id="TIGR01758">
    <property type="entry name" value="MDH_euk_cyt"/>
    <property type="match status" value="1"/>
</dbReference>
<dbReference type="GO" id="GO:0030060">
    <property type="term" value="F:L-malate dehydrogenase (NAD+) activity"/>
    <property type="evidence" value="ECO:0007669"/>
    <property type="project" value="UniProtKB-EC"/>
</dbReference>
<dbReference type="Gene3D" id="3.40.50.720">
    <property type="entry name" value="NAD(P)-binding Rossmann-like Domain"/>
    <property type="match status" value="1"/>
</dbReference>
<evidence type="ECO:0000256" key="2">
    <source>
        <dbReference type="ARBA" id="ARBA00012995"/>
    </source>
</evidence>
<evidence type="ECO:0000256" key="3">
    <source>
        <dbReference type="ARBA" id="ARBA00019899"/>
    </source>
</evidence>